<accession>A0A2Z6NQA5</accession>
<proteinExistence type="predicted"/>
<dbReference type="AlphaFoldDB" id="A0A2Z6NQA5"/>
<dbReference type="Gene3D" id="3.80.10.10">
    <property type="entry name" value="Ribonuclease Inhibitor"/>
    <property type="match status" value="1"/>
</dbReference>
<dbReference type="PANTHER" id="PTHR11017">
    <property type="entry name" value="LEUCINE-RICH REPEAT-CONTAINING PROTEIN"/>
    <property type="match status" value="1"/>
</dbReference>
<dbReference type="Proteomes" id="UP000242715">
    <property type="component" value="Unassembled WGS sequence"/>
</dbReference>
<dbReference type="InterPro" id="IPR044974">
    <property type="entry name" value="Disease_R_plants"/>
</dbReference>
<dbReference type="InterPro" id="IPR032675">
    <property type="entry name" value="LRR_dom_sf"/>
</dbReference>
<dbReference type="GO" id="GO:0006952">
    <property type="term" value="P:defense response"/>
    <property type="evidence" value="ECO:0007669"/>
    <property type="project" value="InterPro"/>
</dbReference>
<protein>
    <submittedName>
        <fullName evidence="1">Uncharacterized protein</fullName>
    </submittedName>
</protein>
<evidence type="ECO:0000313" key="1">
    <source>
        <dbReference type="EMBL" id="GAU32117.1"/>
    </source>
</evidence>
<gene>
    <name evidence="1" type="ORF">TSUD_358010</name>
</gene>
<dbReference type="SUPFAM" id="SSF52047">
    <property type="entry name" value="RNI-like"/>
    <property type="match status" value="1"/>
</dbReference>
<sequence length="222" mass="25490">MHNIIQEAALEIVREESIDKLGKQSGRLDPDDIYYILKNNKGSAAIRSLAIDVSTIKELQLNPKVFAKMNKLRYLDIYSKGYSYNFLRSRGDLYLPQGLQSLPNELRYLRWARFPLESLPCTFSGEKLVVLDLQYSRVKQLWREDHKEASKSTEASYIVDNSKCKWLCIIGECNFPFNICSNVKGKQDKGCILELPETRSTFSQGNRHVRVSGKQCSRMVGI</sequence>
<organism evidence="1 2">
    <name type="scientific">Trifolium subterraneum</name>
    <name type="common">Subterranean clover</name>
    <dbReference type="NCBI Taxonomy" id="3900"/>
    <lineage>
        <taxon>Eukaryota</taxon>
        <taxon>Viridiplantae</taxon>
        <taxon>Streptophyta</taxon>
        <taxon>Embryophyta</taxon>
        <taxon>Tracheophyta</taxon>
        <taxon>Spermatophyta</taxon>
        <taxon>Magnoliopsida</taxon>
        <taxon>eudicotyledons</taxon>
        <taxon>Gunneridae</taxon>
        <taxon>Pentapetalae</taxon>
        <taxon>rosids</taxon>
        <taxon>fabids</taxon>
        <taxon>Fabales</taxon>
        <taxon>Fabaceae</taxon>
        <taxon>Papilionoideae</taxon>
        <taxon>50 kb inversion clade</taxon>
        <taxon>NPAAA clade</taxon>
        <taxon>Hologalegina</taxon>
        <taxon>IRL clade</taxon>
        <taxon>Trifolieae</taxon>
        <taxon>Trifolium</taxon>
    </lineage>
</organism>
<name>A0A2Z6NQA5_TRISU</name>
<keyword evidence="2" id="KW-1185">Reference proteome</keyword>
<dbReference type="OrthoDB" id="1436054at2759"/>
<reference evidence="2" key="1">
    <citation type="journal article" date="2017" name="Front. Plant Sci.">
        <title>Climate Clever Clovers: New Paradigm to Reduce the Environmental Footprint of Ruminants by Breeding Low Methanogenic Forages Utilizing Haplotype Variation.</title>
        <authorList>
            <person name="Kaur P."/>
            <person name="Appels R."/>
            <person name="Bayer P.E."/>
            <person name="Keeble-Gagnere G."/>
            <person name="Wang J."/>
            <person name="Hirakawa H."/>
            <person name="Shirasawa K."/>
            <person name="Vercoe P."/>
            <person name="Stefanova K."/>
            <person name="Durmic Z."/>
            <person name="Nichols P."/>
            <person name="Revell C."/>
            <person name="Isobe S.N."/>
            <person name="Edwards D."/>
            <person name="Erskine W."/>
        </authorList>
    </citation>
    <scope>NUCLEOTIDE SEQUENCE [LARGE SCALE GENOMIC DNA]</scope>
    <source>
        <strain evidence="2">cv. Daliak</strain>
    </source>
</reference>
<evidence type="ECO:0000313" key="2">
    <source>
        <dbReference type="Proteomes" id="UP000242715"/>
    </source>
</evidence>
<dbReference type="PANTHER" id="PTHR11017:SF398">
    <property type="entry name" value="RESISTANCE PROTEIN (TIR-NBS-LRR CLASS), PUTATIVE-RELATED"/>
    <property type="match status" value="1"/>
</dbReference>
<dbReference type="EMBL" id="DF973483">
    <property type="protein sequence ID" value="GAU32117.1"/>
    <property type="molecule type" value="Genomic_DNA"/>
</dbReference>